<dbReference type="EMBL" id="HG996468">
    <property type="protein sequence ID" value="CAG1851302.1"/>
    <property type="molecule type" value="Genomic_DNA"/>
</dbReference>
<sequence length="81" mass="9388">MNRISFPVCVRDEGWNGRFVLKVDDTCNIIAAVPMLIYFDAPCGSHVKESVSKTSSYWYQNMIVCFPFFGRMRETILMTPR</sequence>
<protein>
    <submittedName>
        <fullName evidence="1">(wild Malaysian banana) hypothetical protein</fullName>
    </submittedName>
</protein>
<evidence type="ECO:0000313" key="2">
    <source>
        <dbReference type="EnsemblPlants" id="Ma03_p25950.1"/>
    </source>
</evidence>
<reference evidence="2" key="2">
    <citation type="submission" date="2021-05" db="UniProtKB">
        <authorList>
            <consortium name="EnsemblPlants"/>
        </authorList>
    </citation>
    <scope>IDENTIFICATION</scope>
    <source>
        <strain evidence="2">subsp. malaccensis</strain>
    </source>
</reference>
<dbReference type="Proteomes" id="UP000012960">
    <property type="component" value="Unplaced"/>
</dbReference>
<keyword evidence="3" id="KW-1185">Reference proteome</keyword>
<name>A0A804IGD2_MUSAM</name>
<evidence type="ECO:0000313" key="3">
    <source>
        <dbReference type="Proteomes" id="UP000012960"/>
    </source>
</evidence>
<accession>A0A804IGD2</accession>
<dbReference type="InParanoid" id="A0A804IGD2"/>
<evidence type="ECO:0000313" key="1">
    <source>
        <dbReference type="EMBL" id="CAG1851302.1"/>
    </source>
</evidence>
<reference evidence="1" key="1">
    <citation type="submission" date="2021-03" db="EMBL/GenBank/DDBJ databases">
        <authorList>
            <consortium name="Genoscope - CEA"/>
            <person name="William W."/>
        </authorList>
    </citation>
    <scope>NUCLEOTIDE SEQUENCE</scope>
    <source>
        <strain evidence="1">Doubled-haploid Pahang</strain>
    </source>
</reference>
<dbReference type="EnsemblPlants" id="Ma03_t25950.1">
    <property type="protein sequence ID" value="Ma03_p25950.1"/>
    <property type="gene ID" value="Ma03_g25950"/>
</dbReference>
<dbReference type="Gramene" id="Ma03_t25950.1">
    <property type="protein sequence ID" value="Ma03_p25950.1"/>
    <property type="gene ID" value="Ma03_g25950"/>
</dbReference>
<gene>
    <name evidence="1" type="ORF">GSMUA_192640.1</name>
</gene>
<proteinExistence type="predicted"/>
<dbReference type="AlphaFoldDB" id="A0A804IGD2"/>
<organism evidence="2 3">
    <name type="scientific">Musa acuminata subsp. malaccensis</name>
    <name type="common">Wild banana</name>
    <name type="synonym">Musa malaccensis</name>
    <dbReference type="NCBI Taxonomy" id="214687"/>
    <lineage>
        <taxon>Eukaryota</taxon>
        <taxon>Viridiplantae</taxon>
        <taxon>Streptophyta</taxon>
        <taxon>Embryophyta</taxon>
        <taxon>Tracheophyta</taxon>
        <taxon>Spermatophyta</taxon>
        <taxon>Magnoliopsida</taxon>
        <taxon>Liliopsida</taxon>
        <taxon>Zingiberales</taxon>
        <taxon>Musaceae</taxon>
        <taxon>Musa</taxon>
    </lineage>
</organism>